<sequence>MVEISPAFAKAQEESKKLLKKPTNEDLLELYALFKIGNGEDWDKRKKASVFNLKDKYKEAAWRKVLDEDKPPTPEQAQERYVAKVEELKEDLGWDVNKQPEAVGAS</sequence>
<organism evidence="1 2">
    <name type="scientific">Hypoxylon rubiginosum</name>
    <dbReference type="NCBI Taxonomy" id="110542"/>
    <lineage>
        <taxon>Eukaryota</taxon>
        <taxon>Fungi</taxon>
        <taxon>Dikarya</taxon>
        <taxon>Ascomycota</taxon>
        <taxon>Pezizomycotina</taxon>
        <taxon>Sordariomycetes</taxon>
        <taxon>Xylariomycetidae</taxon>
        <taxon>Xylariales</taxon>
        <taxon>Hypoxylaceae</taxon>
        <taxon>Hypoxylon</taxon>
    </lineage>
</organism>
<gene>
    <name evidence="1" type="ORF">F4821DRAFT_260218</name>
</gene>
<name>A0ACC0D0A6_9PEZI</name>
<accession>A0ACC0D0A6</accession>
<dbReference type="EMBL" id="MU394318">
    <property type="protein sequence ID" value="KAI6086131.1"/>
    <property type="molecule type" value="Genomic_DNA"/>
</dbReference>
<comment type="caution">
    <text evidence="1">The sequence shown here is derived from an EMBL/GenBank/DDBJ whole genome shotgun (WGS) entry which is preliminary data.</text>
</comment>
<reference evidence="1 2" key="1">
    <citation type="journal article" date="2022" name="New Phytol.">
        <title>Ecological generalism drives hyperdiversity of secondary metabolite gene clusters in xylarialean endophytes.</title>
        <authorList>
            <person name="Franco M.E.E."/>
            <person name="Wisecaver J.H."/>
            <person name="Arnold A.E."/>
            <person name="Ju Y.M."/>
            <person name="Slot J.C."/>
            <person name="Ahrendt S."/>
            <person name="Moore L.P."/>
            <person name="Eastman K.E."/>
            <person name="Scott K."/>
            <person name="Konkel Z."/>
            <person name="Mondo S.J."/>
            <person name="Kuo A."/>
            <person name="Hayes R.D."/>
            <person name="Haridas S."/>
            <person name="Andreopoulos B."/>
            <person name="Riley R."/>
            <person name="LaButti K."/>
            <person name="Pangilinan J."/>
            <person name="Lipzen A."/>
            <person name="Amirebrahimi M."/>
            <person name="Yan J."/>
            <person name="Adam C."/>
            <person name="Keymanesh K."/>
            <person name="Ng V."/>
            <person name="Louie K."/>
            <person name="Northen T."/>
            <person name="Drula E."/>
            <person name="Henrissat B."/>
            <person name="Hsieh H.M."/>
            <person name="Youens-Clark K."/>
            <person name="Lutzoni F."/>
            <person name="Miadlikowska J."/>
            <person name="Eastwood D.C."/>
            <person name="Hamelin R.C."/>
            <person name="Grigoriev I.V."/>
            <person name="U'Ren J.M."/>
        </authorList>
    </citation>
    <scope>NUCLEOTIDE SEQUENCE [LARGE SCALE GENOMIC DNA]</scope>
    <source>
        <strain evidence="1 2">ER1909</strain>
    </source>
</reference>
<keyword evidence="2" id="KW-1185">Reference proteome</keyword>
<proteinExistence type="predicted"/>
<evidence type="ECO:0000313" key="2">
    <source>
        <dbReference type="Proteomes" id="UP001497680"/>
    </source>
</evidence>
<dbReference type="Proteomes" id="UP001497680">
    <property type="component" value="Unassembled WGS sequence"/>
</dbReference>
<protein>
    <submittedName>
        <fullName evidence="1">Acyl-CoA-binding protein</fullName>
    </submittedName>
</protein>
<evidence type="ECO:0000313" key="1">
    <source>
        <dbReference type="EMBL" id="KAI6086131.1"/>
    </source>
</evidence>